<dbReference type="GO" id="GO:0030599">
    <property type="term" value="F:pectinesterase activity"/>
    <property type="evidence" value="ECO:0007669"/>
    <property type="project" value="InterPro"/>
</dbReference>
<dbReference type="InterPro" id="IPR011050">
    <property type="entry name" value="Pectin_lyase_fold/virulence"/>
</dbReference>
<evidence type="ECO:0000256" key="3">
    <source>
        <dbReference type="ARBA" id="ARBA00023085"/>
    </source>
</evidence>
<keyword evidence="3" id="KW-0063">Aspartyl esterase</keyword>
<dbReference type="OrthoDB" id="2019149at2759"/>
<proteinExistence type="predicted"/>
<keyword evidence="2" id="KW-0378">Hydrolase</keyword>
<keyword evidence="6" id="KW-1185">Reference proteome</keyword>
<evidence type="ECO:0000256" key="1">
    <source>
        <dbReference type="ARBA" id="ARBA00005184"/>
    </source>
</evidence>
<comment type="caution">
    <text evidence="5">The sequence shown here is derived from an EMBL/GenBank/DDBJ whole genome shotgun (WGS) entry which is preliminary data.</text>
</comment>
<dbReference type="Pfam" id="PF01095">
    <property type="entry name" value="Pectinesterase"/>
    <property type="match status" value="1"/>
</dbReference>
<sequence length="152" mass="17255">MVGDSATKTVITGSKSFMMNIMTKDTATMEMIGNGFLMCNVGVENTAGAKNHQAVALRVQNDMSAFYECQFDGYQDTLYTHTSRQYYCDCMITATIDVIFGNAQVMLQNCLIQVRKCMDNQQNIVTAQGRKEKWSALLMWRQHFTMVLVCWL</sequence>
<evidence type="ECO:0000313" key="6">
    <source>
        <dbReference type="Proteomes" id="UP000095767"/>
    </source>
</evidence>
<dbReference type="AlphaFoldDB" id="A0A1E5VM21"/>
<dbReference type="SUPFAM" id="SSF51126">
    <property type="entry name" value="Pectin lyase-like"/>
    <property type="match status" value="1"/>
</dbReference>
<accession>A0A1E5VM21</accession>
<dbReference type="EMBL" id="LWDX02035281">
    <property type="protein sequence ID" value="OEL26183.1"/>
    <property type="molecule type" value="Genomic_DNA"/>
</dbReference>
<evidence type="ECO:0000256" key="2">
    <source>
        <dbReference type="ARBA" id="ARBA00022801"/>
    </source>
</evidence>
<dbReference type="Gene3D" id="2.160.20.10">
    <property type="entry name" value="Single-stranded right-handed beta-helix, Pectin lyase-like"/>
    <property type="match status" value="1"/>
</dbReference>
<dbReference type="Proteomes" id="UP000095767">
    <property type="component" value="Unassembled WGS sequence"/>
</dbReference>
<organism evidence="5 6">
    <name type="scientific">Dichanthelium oligosanthes</name>
    <dbReference type="NCBI Taxonomy" id="888268"/>
    <lineage>
        <taxon>Eukaryota</taxon>
        <taxon>Viridiplantae</taxon>
        <taxon>Streptophyta</taxon>
        <taxon>Embryophyta</taxon>
        <taxon>Tracheophyta</taxon>
        <taxon>Spermatophyta</taxon>
        <taxon>Magnoliopsida</taxon>
        <taxon>Liliopsida</taxon>
        <taxon>Poales</taxon>
        <taxon>Poaceae</taxon>
        <taxon>PACMAD clade</taxon>
        <taxon>Panicoideae</taxon>
        <taxon>Panicodae</taxon>
        <taxon>Paniceae</taxon>
        <taxon>Dichantheliinae</taxon>
        <taxon>Dichanthelium</taxon>
    </lineage>
</organism>
<dbReference type="STRING" id="888268.A0A1E5VM21"/>
<comment type="pathway">
    <text evidence="1">Glycan metabolism; pectin degradation; 2-dehydro-3-deoxy-D-gluconate from pectin: step 1/5.</text>
</comment>
<gene>
    <name evidence="5" type="ORF">BAE44_0012797</name>
</gene>
<evidence type="ECO:0000259" key="4">
    <source>
        <dbReference type="Pfam" id="PF01095"/>
    </source>
</evidence>
<reference evidence="5 6" key="1">
    <citation type="submission" date="2016-09" db="EMBL/GenBank/DDBJ databases">
        <title>The draft genome of Dichanthelium oligosanthes: A C3 panicoid grass species.</title>
        <authorList>
            <person name="Studer A.J."/>
            <person name="Schnable J.C."/>
            <person name="Brutnell T.P."/>
        </authorList>
    </citation>
    <scope>NUCLEOTIDE SEQUENCE [LARGE SCALE GENOMIC DNA]</scope>
    <source>
        <strain evidence="6">cv. Kellogg 1175</strain>
        <tissue evidence="5">Leaf</tissue>
    </source>
</reference>
<dbReference type="InterPro" id="IPR000070">
    <property type="entry name" value="Pectinesterase_cat"/>
</dbReference>
<feature type="domain" description="Pectinesterase catalytic" evidence="4">
    <location>
        <begin position="1"/>
        <end position="133"/>
    </location>
</feature>
<evidence type="ECO:0000313" key="5">
    <source>
        <dbReference type="EMBL" id="OEL26183.1"/>
    </source>
</evidence>
<protein>
    <submittedName>
        <fullName evidence="5">Putative pectinesterase/pectinesterase inhibitor 21</fullName>
    </submittedName>
</protein>
<dbReference type="PANTHER" id="PTHR31707">
    <property type="entry name" value="PECTINESTERASE"/>
    <property type="match status" value="1"/>
</dbReference>
<dbReference type="GO" id="GO:0042545">
    <property type="term" value="P:cell wall modification"/>
    <property type="evidence" value="ECO:0007669"/>
    <property type="project" value="InterPro"/>
</dbReference>
<name>A0A1E5VM21_9POAL</name>
<dbReference type="GO" id="GO:0045490">
    <property type="term" value="P:pectin catabolic process"/>
    <property type="evidence" value="ECO:0007669"/>
    <property type="project" value="UniProtKB-UniPathway"/>
</dbReference>
<dbReference type="UniPathway" id="UPA00545">
    <property type="reaction ID" value="UER00823"/>
</dbReference>
<dbReference type="InterPro" id="IPR012334">
    <property type="entry name" value="Pectin_lyas_fold"/>
</dbReference>